<protein>
    <recommendedName>
        <fullName evidence="4">Lipoprotein</fullName>
    </recommendedName>
</protein>
<gene>
    <name evidence="2" type="ORF">ACG5V6_07825</name>
</gene>
<reference evidence="2 3" key="1">
    <citation type="submission" date="2024-10" db="EMBL/GenBank/DDBJ databases">
        <authorList>
            <person name="Cho J.-C."/>
        </authorList>
    </citation>
    <scope>NUCLEOTIDE SEQUENCE [LARGE SCALE GENOMIC DNA]</scope>
    <source>
        <strain evidence="2 3">KCTC29696</strain>
    </source>
</reference>
<organism evidence="2 3">
    <name type="scientific">Streptomyces chitinivorans</name>
    <dbReference type="NCBI Taxonomy" id="1257027"/>
    <lineage>
        <taxon>Bacteria</taxon>
        <taxon>Bacillati</taxon>
        <taxon>Actinomycetota</taxon>
        <taxon>Actinomycetes</taxon>
        <taxon>Kitasatosporales</taxon>
        <taxon>Streptomycetaceae</taxon>
        <taxon>Streptomyces</taxon>
    </lineage>
</organism>
<evidence type="ECO:0000313" key="2">
    <source>
        <dbReference type="EMBL" id="MFH0248120.1"/>
    </source>
</evidence>
<keyword evidence="3" id="KW-1185">Reference proteome</keyword>
<comment type="caution">
    <text evidence="2">The sequence shown here is derived from an EMBL/GenBank/DDBJ whole genome shotgun (WGS) entry which is preliminary data.</text>
</comment>
<feature type="region of interest" description="Disordered" evidence="1">
    <location>
        <begin position="31"/>
        <end position="52"/>
    </location>
</feature>
<accession>A0ABW7HQH7</accession>
<dbReference type="Proteomes" id="UP001607069">
    <property type="component" value="Unassembled WGS sequence"/>
</dbReference>
<proteinExistence type="predicted"/>
<evidence type="ECO:0000313" key="3">
    <source>
        <dbReference type="Proteomes" id="UP001607069"/>
    </source>
</evidence>
<dbReference type="EMBL" id="JBIHMK010000019">
    <property type="protein sequence ID" value="MFH0248120.1"/>
    <property type="molecule type" value="Genomic_DNA"/>
</dbReference>
<name>A0ABW7HQH7_9ACTN</name>
<dbReference type="PROSITE" id="PS51257">
    <property type="entry name" value="PROKAR_LIPOPROTEIN"/>
    <property type="match status" value="1"/>
</dbReference>
<evidence type="ECO:0000256" key="1">
    <source>
        <dbReference type="SAM" id="MobiDB-lite"/>
    </source>
</evidence>
<sequence length="467" mass="48607">MTTVRKALAAVVAAGLLAACGTGGGEGGTGDGGGGAAGGGLGKPPIGAEKPLRTPVKAPEGFDTSKGWQETVTWLPEKPDGTPDVENGLPVGAAPRAGVVAFLQPEETAYVVEARDEATGTLRWSSRKWEPPVPVERRPLETTPRTPGLLVVEQDGREYVVVWAYGIEGEDELSKGRKIISLAVYPADSSGKAVAPAHTVSVPAETTSSFTVMDGGDGILLKRGSLQQTVSVDAATGRVKTYDADLRLPVYCEKVDCYEGTSVVALSPAGPVLRNDSGSLEGDRGFGVPGGWQAVDAAPPGIDTEGDEEYENGDPQAVLGDRLLSSWETEDQGLVWAAHHLETGELEASVPCQEATHYESARSPNGRYAVAGHLAFDFERGEAHCFGETAERKGIRLVSVGDDGTAYGFAGGDETTESAPVAVSLATGEPEVLPRDTEIPFLSLPKAGAFSPMADGGGLLFVFHPRG</sequence>
<feature type="compositionally biased region" description="Gly residues" evidence="1">
    <location>
        <begin position="31"/>
        <end position="42"/>
    </location>
</feature>
<evidence type="ECO:0008006" key="4">
    <source>
        <dbReference type="Google" id="ProtNLM"/>
    </source>
</evidence>
<dbReference type="RefSeq" id="WP_279948534.1">
    <property type="nucleotide sequence ID" value="NZ_BAABEN010000004.1"/>
</dbReference>